<evidence type="ECO:0000313" key="4">
    <source>
        <dbReference type="Proteomes" id="UP000289166"/>
    </source>
</evidence>
<dbReference type="OrthoDB" id="9788080at2"/>
<dbReference type="InterPro" id="IPR011004">
    <property type="entry name" value="Trimer_LpxA-like_sf"/>
</dbReference>
<dbReference type="EC" id="2.3.1.117" evidence="3"/>
<keyword evidence="3" id="KW-0012">Acyltransferase</keyword>
<dbReference type="Gene3D" id="2.160.10.10">
    <property type="entry name" value="Hexapeptide repeat proteins"/>
    <property type="match status" value="1"/>
</dbReference>
<dbReference type="RefSeq" id="WP_083225178.1">
    <property type="nucleotide sequence ID" value="NZ_RLII01000021.1"/>
</dbReference>
<protein>
    <submittedName>
        <fullName evidence="3">2,3,4,5-tetrahydropyridine-2,6-dicarboxylate N-succinyltransferase</fullName>
        <ecNumber evidence="3">2.3.1.117</ecNumber>
    </submittedName>
</protein>
<dbReference type="CDD" id="cd03350">
    <property type="entry name" value="LbH_THP_succinylT"/>
    <property type="match status" value="1"/>
</dbReference>
<dbReference type="InterPro" id="IPR037133">
    <property type="entry name" value="THP_succinylTrfase_N_sf"/>
</dbReference>
<proteinExistence type="inferred from homology"/>
<organism evidence="3 4">
    <name type="scientific">Acetivibrio mesophilus</name>
    <dbReference type="NCBI Taxonomy" id="2487273"/>
    <lineage>
        <taxon>Bacteria</taxon>
        <taxon>Bacillati</taxon>
        <taxon>Bacillota</taxon>
        <taxon>Clostridia</taxon>
        <taxon>Eubacteriales</taxon>
        <taxon>Oscillospiraceae</taxon>
        <taxon>Acetivibrio</taxon>
    </lineage>
</organism>
<name>A0A4Q0I213_9FIRM</name>
<feature type="domain" description="Tetrahydrodipicolinate-N-succinyltransferase chain A" evidence="2">
    <location>
        <begin position="35"/>
        <end position="79"/>
    </location>
</feature>
<dbReference type="SUPFAM" id="SSF51161">
    <property type="entry name" value="Trimeric LpxA-like enzymes"/>
    <property type="match status" value="1"/>
</dbReference>
<dbReference type="InterPro" id="IPR050179">
    <property type="entry name" value="Trans_hexapeptide_repeat"/>
</dbReference>
<dbReference type="Pfam" id="PF14805">
    <property type="entry name" value="THDPS_N_2"/>
    <property type="match status" value="1"/>
</dbReference>
<accession>A0A4Q0I213</accession>
<keyword evidence="3" id="KW-0808">Transferase</keyword>
<dbReference type="EMBL" id="RLII01000021">
    <property type="protein sequence ID" value="RXE58270.1"/>
    <property type="molecule type" value="Genomic_DNA"/>
</dbReference>
<dbReference type="InterPro" id="IPR001451">
    <property type="entry name" value="Hexapep"/>
</dbReference>
<evidence type="ECO:0000256" key="1">
    <source>
        <dbReference type="ARBA" id="ARBA00007274"/>
    </source>
</evidence>
<dbReference type="NCBIfam" id="NF008808">
    <property type="entry name" value="PRK11830.1"/>
    <property type="match status" value="1"/>
</dbReference>
<dbReference type="InterPro" id="IPR023180">
    <property type="entry name" value="THP_succinylTrfase_dom1"/>
</dbReference>
<evidence type="ECO:0000313" key="3">
    <source>
        <dbReference type="EMBL" id="RXE58270.1"/>
    </source>
</evidence>
<dbReference type="Pfam" id="PF14602">
    <property type="entry name" value="Hexapep_2"/>
    <property type="match status" value="1"/>
</dbReference>
<dbReference type="GO" id="GO:0008666">
    <property type="term" value="F:2,3,4,5-tetrahydropyridine-2,6-dicarboxylate N-succinyltransferase activity"/>
    <property type="evidence" value="ECO:0007669"/>
    <property type="project" value="UniProtKB-EC"/>
</dbReference>
<dbReference type="PANTHER" id="PTHR43300">
    <property type="entry name" value="ACETYLTRANSFERASE"/>
    <property type="match status" value="1"/>
</dbReference>
<dbReference type="AlphaFoldDB" id="A0A4Q0I213"/>
<gene>
    <name evidence="3" type="ORF">EFD62_13285</name>
</gene>
<keyword evidence="4" id="KW-1185">Reference proteome</keyword>
<reference evidence="4" key="1">
    <citation type="submission" date="2018-11" db="EMBL/GenBank/DDBJ databases">
        <title>Genome sequencing of a novel mesophilic and cellulolytic organism within the genus Hungateiclostridium.</title>
        <authorList>
            <person name="Rettenmaier R."/>
            <person name="Liebl W."/>
            <person name="Zverlov V."/>
        </authorList>
    </citation>
    <scope>NUCLEOTIDE SEQUENCE [LARGE SCALE GENOMIC DNA]</scope>
    <source>
        <strain evidence="4">N2K1</strain>
    </source>
</reference>
<comment type="caution">
    <text evidence="3">The sequence shown here is derived from an EMBL/GenBank/DDBJ whole genome shotgun (WGS) entry which is preliminary data.</text>
</comment>
<dbReference type="Gene3D" id="1.10.166.10">
    <property type="entry name" value="Tetrahydrodipicolinate-N-succinyltransferase, N-terminal domain"/>
    <property type="match status" value="1"/>
</dbReference>
<dbReference type="Proteomes" id="UP000289166">
    <property type="component" value="Unassembled WGS sequence"/>
</dbReference>
<dbReference type="PANTHER" id="PTHR43300:SF10">
    <property type="entry name" value="2,3,4,5-TETRAHYDROPYRIDINE-2,6-DICARBOXYLATE N-ACETYLTRANSFERASE"/>
    <property type="match status" value="1"/>
</dbReference>
<sequence>MAIENVINITKDISDGTVTNTKYIDFLNNPESYSQEEFSKLFSDFKSELNKGKIRVAEKIKNKWKVNYWVKQFILHGFRYGTTKEYGSNCEDRYFDKSTLGKRELTYEDGVRVVSQSATIRDGVYIAPGVICMPPCFINIGAYVSEDTLIDSNTLVGSCAQIGKRVHLSAGSQIGGVLEPVGEFPVIIEDNVFIGGNCGIYDGTIIKKGAVIGAGTIITGSIGVFDIVHNRVYSRTDSKPLTIPEGAVVVPGARMIEKQIFDNVKLSLQTPIIIKYVKSGNANLQLEDALREI</sequence>
<evidence type="ECO:0000259" key="2">
    <source>
        <dbReference type="Pfam" id="PF14805"/>
    </source>
</evidence>
<comment type="similarity">
    <text evidence="1">Belongs to the transferase hexapeptide repeat family.</text>
</comment>